<evidence type="ECO:0000256" key="6">
    <source>
        <dbReference type="ARBA" id="ARBA00022771"/>
    </source>
</evidence>
<dbReference type="InterPro" id="IPR044600">
    <property type="entry name" value="ATL1/ATL16-like"/>
</dbReference>
<dbReference type="SUPFAM" id="SSF57850">
    <property type="entry name" value="RING/U-box"/>
    <property type="match status" value="1"/>
</dbReference>
<accession>A0ABR0W5H6</accession>
<dbReference type="Proteomes" id="UP001318860">
    <property type="component" value="Unassembled WGS sequence"/>
</dbReference>
<evidence type="ECO:0000256" key="7">
    <source>
        <dbReference type="ARBA" id="ARBA00022786"/>
    </source>
</evidence>
<feature type="domain" description="RING-type" evidence="10">
    <location>
        <begin position="143"/>
        <end position="167"/>
    </location>
</feature>
<protein>
    <recommendedName>
        <fullName evidence="3">RING-type E3 ubiquitin transferase</fullName>
        <ecNumber evidence="3">2.3.2.27</ecNumber>
    </recommendedName>
</protein>
<name>A0ABR0W5H6_REHGL</name>
<keyword evidence="4" id="KW-0808">Transferase</keyword>
<keyword evidence="6" id="KW-0863">Zinc-finger</keyword>
<evidence type="ECO:0000256" key="9">
    <source>
        <dbReference type="SAM" id="Phobius"/>
    </source>
</evidence>
<dbReference type="PANTHER" id="PTHR46913">
    <property type="entry name" value="RING-H2 FINGER PROTEIN ATL16"/>
    <property type="match status" value="1"/>
</dbReference>
<keyword evidence="5" id="KW-0479">Metal-binding</keyword>
<evidence type="ECO:0000259" key="10">
    <source>
        <dbReference type="Pfam" id="PF17123"/>
    </source>
</evidence>
<comment type="caution">
    <text evidence="11">The sequence shown here is derived from an EMBL/GenBank/DDBJ whole genome shotgun (WGS) entry which is preliminary data.</text>
</comment>
<dbReference type="InterPro" id="IPR001841">
    <property type="entry name" value="Znf_RING"/>
</dbReference>
<dbReference type="InterPro" id="IPR013083">
    <property type="entry name" value="Znf_RING/FYVE/PHD"/>
</dbReference>
<sequence length="180" mass="20767">MRNDINYGYCPPSCKTLLPPTAADALAPGLSPFSTGPPDKAHDLSLFLTVSLAGLATTFFFFTCYTVYKFYSNWYSSRKRWQSLRRHPEEEDGGPNDFVDEDHGPVVDHPIWYIRTIRLQSSVISLITIVNYKKWDNLIESTDCSVCLNEFEDDETLRLSPKCNHTFSYYLYRYLALITH</sequence>
<reference evidence="11 12" key="1">
    <citation type="journal article" date="2021" name="Comput. Struct. Biotechnol. J.">
        <title>De novo genome assembly of the potent medicinal plant Rehmannia glutinosa using nanopore technology.</title>
        <authorList>
            <person name="Ma L."/>
            <person name="Dong C."/>
            <person name="Song C."/>
            <person name="Wang X."/>
            <person name="Zheng X."/>
            <person name="Niu Y."/>
            <person name="Chen S."/>
            <person name="Feng W."/>
        </authorList>
    </citation>
    <scope>NUCLEOTIDE SEQUENCE [LARGE SCALE GENOMIC DNA]</scope>
    <source>
        <strain evidence="11">DH-2019</strain>
    </source>
</reference>
<feature type="transmembrane region" description="Helical" evidence="9">
    <location>
        <begin position="46"/>
        <end position="71"/>
    </location>
</feature>
<keyword evidence="9" id="KW-0472">Membrane</keyword>
<dbReference type="Gene3D" id="3.30.40.10">
    <property type="entry name" value="Zinc/RING finger domain, C3HC4 (zinc finger)"/>
    <property type="match status" value="1"/>
</dbReference>
<dbReference type="EMBL" id="JABTTQ020000028">
    <property type="protein sequence ID" value="KAK6141956.1"/>
    <property type="molecule type" value="Genomic_DNA"/>
</dbReference>
<evidence type="ECO:0000256" key="4">
    <source>
        <dbReference type="ARBA" id="ARBA00022679"/>
    </source>
</evidence>
<gene>
    <name evidence="11" type="ORF">DH2020_024306</name>
</gene>
<evidence type="ECO:0000256" key="3">
    <source>
        <dbReference type="ARBA" id="ARBA00012483"/>
    </source>
</evidence>
<keyword evidence="12" id="KW-1185">Reference proteome</keyword>
<dbReference type="EC" id="2.3.2.27" evidence="3"/>
<evidence type="ECO:0000256" key="5">
    <source>
        <dbReference type="ARBA" id="ARBA00022723"/>
    </source>
</evidence>
<keyword evidence="9" id="KW-1133">Transmembrane helix</keyword>
<keyword evidence="8" id="KW-0862">Zinc</keyword>
<evidence type="ECO:0000313" key="11">
    <source>
        <dbReference type="EMBL" id="KAK6141956.1"/>
    </source>
</evidence>
<dbReference type="Pfam" id="PF17123">
    <property type="entry name" value="zf-RING_11"/>
    <property type="match status" value="1"/>
</dbReference>
<evidence type="ECO:0000256" key="1">
    <source>
        <dbReference type="ARBA" id="ARBA00000900"/>
    </source>
</evidence>
<dbReference type="PANTHER" id="PTHR46913:SF19">
    <property type="entry name" value="RING-TYPE E3 UBIQUITIN TRANSFERASE"/>
    <property type="match status" value="1"/>
</dbReference>
<proteinExistence type="predicted"/>
<evidence type="ECO:0000313" key="12">
    <source>
        <dbReference type="Proteomes" id="UP001318860"/>
    </source>
</evidence>
<comment type="pathway">
    <text evidence="2">Protein modification; protein ubiquitination.</text>
</comment>
<evidence type="ECO:0000256" key="8">
    <source>
        <dbReference type="ARBA" id="ARBA00022833"/>
    </source>
</evidence>
<evidence type="ECO:0000256" key="2">
    <source>
        <dbReference type="ARBA" id="ARBA00004906"/>
    </source>
</evidence>
<organism evidence="11 12">
    <name type="scientific">Rehmannia glutinosa</name>
    <name type="common">Chinese foxglove</name>
    <dbReference type="NCBI Taxonomy" id="99300"/>
    <lineage>
        <taxon>Eukaryota</taxon>
        <taxon>Viridiplantae</taxon>
        <taxon>Streptophyta</taxon>
        <taxon>Embryophyta</taxon>
        <taxon>Tracheophyta</taxon>
        <taxon>Spermatophyta</taxon>
        <taxon>Magnoliopsida</taxon>
        <taxon>eudicotyledons</taxon>
        <taxon>Gunneridae</taxon>
        <taxon>Pentapetalae</taxon>
        <taxon>asterids</taxon>
        <taxon>lamiids</taxon>
        <taxon>Lamiales</taxon>
        <taxon>Orobanchaceae</taxon>
        <taxon>Rehmannieae</taxon>
        <taxon>Rehmannia</taxon>
    </lineage>
</organism>
<keyword evidence="7" id="KW-0833">Ubl conjugation pathway</keyword>
<keyword evidence="9" id="KW-0812">Transmembrane</keyword>
<comment type="catalytic activity">
    <reaction evidence="1">
        <text>S-ubiquitinyl-[E2 ubiquitin-conjugating enzyme]-L-cysteine + [acceptor protein]-L-lysine = [E2 ubiquitin-conjugating enzyme]-L-cysteine + N(6)-ubiquitinyl-[acceptor protein]-L-lysine.</text>
        <dbReference type="EC" id="2.3.2.27"/>
    </reaction>
</comment>